<dbReference type="Proteomes" id="UP001589568">
    <property type="component" value="Unassembled WGS sequence"/>
</dbReference>
<keyword evidence="2" id="KW-1185">Reference proteome</keyword>
<dbReference type="RefSeq" id="WP_345407263.1">
    <property type="nucleotide sequence ID" value="NZ_BAAAXS010000001.1"/>
</dbReference>
<gene>
    <name evidence="1" type="ORF">ACFFR3_08065</name>
</gene>
<name>A0ABV5NGQ3_9ACTN</name>
<organism evidence="1 2">
    <name type="scientific">Nonomuraea salmonea</name>
    <dbReference type="NCBI Taxonomy" id="46181"/>
    <lineage>
        <taxon>Bacteria</taxon>
        <taxon>Bacillati</taxon>
        <taxon>Actinomycetota</taxon>
        <taxon>Actinomycetes</taxon>
        <taxon>Streptosporangiales</taxon>
        <taxon>Streptosporangiaceae</taxon>
        <taxon>Nonomuraea</taxon>
    </lineage>
</organism>
<dbReference type="EMBL" id="JBHMCF010000008">
    <property type="protein sequence ID" value="MFB9469459.1"/>
    <property type="molecule type" value="Genomic_DNA"/>
</dbReference>
<accession>A0ABV5NGQ3</accession>
<protein>
    <recommendedName>
        <fullName evidence="3">Secreted protein</fullName>
    </recommendedName>
</protein>
<sequence>MFAFGAVLPVGVASAASAEVLRAGTVTIADCVIGAGIVMPSSSSPTRLVCVGGLHNGKPVGGIA</sequence>
<evidence type="ECO:0000313" key="2">
    <source>
        <dbReference type="Proteomes" id="UP001589568"/>
    </source>
</evidence>
<evidence type="ECO:0008006" key="3">
    <source>
        <dbReference type="Google" id="ProtNLM"/>
    </source>
</evidence>
<evidence type="ECO:0000313" key="1">
    <source>
        <dbReference type="EMBL" id="MFB9469459.1"/>
    </source>
</evidence>
<reference evidence="1 2" key="1">
    <citation type="submission" date="2024-09" db="EMBL/GenBank/DDBJ databases">
        <authorList>
            <person name="Sun Q."/>
            <person name="Mori K."/>
        </authorList>
    </citation>
    <scope>NUCLEOTIDE SEQUENCE [LARGE SCALE GENOMIC DNA]</scope>
    <source>
        <strain evidence="1 2">JCM 3324</strain>
    </source>
</reference>
<proteinExistence type="predicted"/>
<comment type="caution">
    <text evidence="1">The sequence shown here is derived from an EMBL/GenBank/DDBJ whole genome shotgun (WGS) entry which is preliminary data.</text>
</comment>